<keyword evidence="2" id="KW-1185">Reference proteome</keyword>
<organism evidence="2 3">
    <name type="scientific">Saccoglossus kowalevskii</name>
    <name type="common">Acorn worm</name>
    <dbReference type="NCBI Taxonomy" id="10224"/>
    <lineage>
        <taxon>Eukaryota</taxon>
        <taxon>Metazoa</taxon>
        <taxon>Hemichordata</taxon>
        <taxon>Enteropneusta</taxon>
        <taxon>Harrimaniidae</taxon>
        <taxon>Saccoglossus</taxon>
    </lineage>
</organism>
<accession>A0ABM0MH30</accession>
<protein>
    <submittedName>
        <fullName evidence="3">Uncharacterized protein LOC102806558</fullName>
    </submittedName>
</protein>
<dbReference type="PANTHER" id="PTHR44843">
    <property type="entry name" value="METHYLTRANSFERASE"/>
    <property type="match status" value="1"/>
</dbReference>
<evidence type="ECO:0000313" key="3">
    <source>
        <dbReference type="RefSeq" id="XP_006819321.1"/>
    </source>
</evidence>
<dbReference type="GeneID" id="102806558"/>
<dbReference type="PANTHER" id="PTHR44843:SF2">
    <property type="entry name" value="METHYLTRANSFERASE"/>
    <property type="match status" value="1"/>
</dbReference>
<dbReference type="Pfam" id="PF05050">
    <property type="entry name" value="Methyltransf_21"/>
    <property type="match status" value="1"/>
</dbReference>
<name>A0ABM0MH30_SACKO</name>
<dbReference type="InterPro" id="IPR006342">
    <property type="entry name" value="FkbM_mtfrase"/>
</dbReference>
<reference evidence="3" key="1">
    <citation type="submission" date="2025-08" db="UniProtKB">
        <authorList>
            <consortium name="RefSeq"/>
        </authorList>
    </citation>
    <scope>IDENTIFICATION</scope>
    <source>
        <tissue evidence="3">Testes</tissue>
    </source>
</reference>
<proteinExistence type="predicted"/>
<feature type="domain" description="Methyltransferase FkbM" evidence="1">
    <location>
        <begin position="30"/>
        <end position="194"/>
    </location>
</feature>
<dbReference type="SUPFAM" id="SSF53335">
    <property type="entry name" value="S-adenosyl-L-methionine-dependent methyltransferases"/>
    <property type="match status" value="1"/>
</dbReference>
<dbReference type="Proteomes" id="UP000694865">
    <property type="component" value="Unplaced"/>
</dbReference>
<sequence>MSALCYSVLTVAVQQCTEYKSAKSSTVYIDVGANRGDTLQVFYNTLSADLSNNPYVELPYDYEPSKWKVFAFEADEIHSDELHQLQKKFHFKLYSGTAAWVDDLGVMLYLDRSAKTNGYWGTSISGTKRNLNDTHPVKVQSLDFSAWLREHVTNDDFVVLKMNIEGAEFAVLDKMLRDETFCLIDQLFIFYHVNAAFQKKNPLANDMPGRVTRKAREPFCGVQILFQSEH</sequence>
<dbReference type="Gene3D" id="3.40.50.150">
    <property type="entry name" value="Vaccinia Virus protein VP39"/>
    <property type="match status" value="1"/>
</dbReference>
<gene>
    <name evidence="3" type="primary">LOC102806558</name>
</gene>
<evidence type="ECO:0000259" key="1">
    <source>
        <dbReference type="Pfam" id="PF05050"/>
    </source>
</evidence>
<dbReference type="RefSeq" id="XP_006819321.1">
    <property type="nucleotide sequence ID" value="XM_006819258.1"/>
</dbReference>
<evidence type="ECO:0000313" key="2">
    <source>
        <dbReference type="Proteomes" id="UP000694865"/>
    </source>
</evidence>
<dbReference type="InterPro" id="IPR029063">
    <property type="entry name" value="SAM-dependent_MTases_sf"/>
</dbReference>